<dbReference type="GO" id="GO:0035914">
    <property type="term" value="P:skeletal muscle cell differentiation"/>
    <property type="evidence" value="ECO:0007669"/>
    <property type="project" value="TreeGrafter"/>
</dbReference>
<keyword evidence="8" id="KW-0010">Activator</keyword>
<dbReference type="FunFam" id="4.10.280.10:FF:000005">
    <property type="entry name" value="Myogenic factor"/>
    <property type="match status" value="1"/>
</dbReference>
<dbReference type="GO" id="GO:0045663">
    <property type="term" value="P:positive regulation of myoblast differentiation"/>
    <property type="evidence" value="ECO:0007669"/>
    <property type="project" value="TreeGrafter"/>
</dbReference>
<feature type="region of interest" description="Disordered" evidence="12">
    <location>
        <begin position="156"/>
        <end position="178"/>
    </location>
</feature>
<evidence type="ECO:0000256" key="9">
    <source>
        <dbReference type="ARBA" id="ARBA00023163"/>
    </source>
</evidence>
<keyword evidence="4" id="KW-0517">Myogenesis</keyword>
<dbReference type="SMART" id="SM00520">
    <property type="entry name" value="BASIC"/>
    <property type="match status" value="1"/>
</dbReference>
<dbReference type="GO" id="GO:0046983">
    <property type="term" value="F:protein dimerization activity"/>
    <property type="evidence" value="ECO:0007669"/>
    <property type="project" value="InterPro"/>
</dbReference>
<evidence type="ECO:0000256" key="10">
    <source>
        <dbReference type="ARBA" id="ARBA00023242"/>
    </source>
</evidence>
<proteinExistence type="predicted"/>
<evidence type="ECO:0000256" key="11">
    <source>
        <dbReference type="RuleBase" id="RU003428"/>
    </source>
</evidence>
<keyword evidence="3" id="KW-0217">Developmental protein</keyword>
<keyword evidence="10 11" id="KW-0539">Nucleus</keyword>
<feature type="compositionally biased region" description="Polar residues" evidence="12">
    <location>
        <begin position="193"/>
        <end position="206"/>
    </location>
</feature>
<evidence type="ECO:0000256" key="3">
    <source>
        <dbReference type="ARBA" id="ARBA00022473"/>
    </source>
</evidence>
<sequence length="273" mass="29253">MDLSDFPFPLSSADDLYDPCFNTSDLNFFDDLDARLTHGSLLKSEDHLHHHVPTAEEEDQHVRAPGGLHQGGHCLLWACKACKRKTTHADRRKAATMRERRRLSKVNDAFETLKRCTASNPNQRLPKVEILRNAISYIESLQALLRAGQSDGGGGFYPQLERYGGESDSSSPQSSCSDSTMDFISPCSASSENGNTSCGKQTADGCSSSSSSKSSLISSLDCLSSIVERISTDRAVAPAGDSVVPQGAESPHHGSGVSSSPADLGSIYEPISS</sequence>
<keyword evidence="6" id="KW-0805">Transcription regulation</keyword>
<keyword evidence="7 11" id="KW-0238">DNA-binding</keyword>
<evidence type="ECO:0000256" key="12">
    <source>
        <dbReference type="SAM" id="MobiDB-lite"/>
    </source>
</evidence>
<protein>
    <recommendedName>
        <fullName evidence="11">Myogenic factor</fullName>
    </recommendedName>
</protein>
<dbReference type="Pfam" id="PF00010">
    <property type="entry name" value="HLH"/>
    <property type="match status" value="1"/>
</dbReference>
<evidence type="ECO:0000313" key="15">
    <source>
        <dbReference type="Proteomes" id="UP000250572"/>
    </source>
</evidence>
<feature type="compositionally biased region" description="Low complexity" evidence="12">
    <location>
        <begin position="167"/>
        <end position="178"/>
    </location>
</feature>
<keyword evidence="5" id="KW-0221">Differentiation</keyword>
<organism evidence="14 15">
    <name type="scientific">Gambusia affinis</name>
    <name type="common">Western mosquitofish</name>
    <name type="synonym">Heterandria affinis</name>
    <dbReference type="NCBI Taxonomy" id="33528"/>
    <lineage>
        <taxon>Eukaryota</taxon>
        <taxon>Metazoa</taxon>
        <taxon>Chordata</taxon>
        <taxon>Craniata</taxon>
        <taxon>Vertebrata</taxon>
        <taxon>Euteleostomi</taxon>
        <taxon>Actinopterygii</taxon>
        <taxon>Neopterygii</taxon>
        <taxon>Teleostei</taxon>
        <taxon>Neoteleostei</taxon>
        <taxon>Acanthomorphata</taxon>
        <taxon>Ovalentaria</taxon>
        <taxon>Atherinomorphae</taxon>
        <taxon>Cyprinodontiformes</taxon>
        <taxon>Poeciliidae</taxon>
        <taxon>Poeciliinae</taxon>
        <taxon>Gambusia</taxon>
    </lineage>
</organism>
<dbReference type="GO" id="GO:0000981">
    <property type="term" value="F:DNA-binding transcription factor activity, RNA polymerase II-specific"/>
    <property type="evidence" value="ECO:0007669"/>
    <property type="project" value="TreeGrafter"/>
</dbReference>
<evidence type="ECO:0000256" key="7">
    <source>
        <dbReference type="ARBA" id="ARBA00023125"/>
    </source>
</evidence>
<evidence type="ECO:0000256" key="1">
    <source>
        <dbReference type="ARBA" id="ARBA00004123"/>
    </source>
</evidence>
<feature type="region of interest" description="Disordered" evidence="12">
    <location>
        <begin position="237"/>
        <end position="273"/>
    </location>
</feature>
<dbReference type="AlphaFoldDB" id="A0A315W2Q5"/>
<accession>A0A315W2Q5</accession>
<evidence type="ECO:0000259" key="13">
    <source>
        <dbReference type="PROSITE" id="PS50888"/>
    </source>
</evidence>
<comment type="subcellular location">
    <subcellularLocation>
        <location evidence="1">Nucleus</location>
    </subcellularLocation>
</comment>
<reference evidence="14 15" key="1">
    <citation type="journal article" date="2018" name="G3 (Bethesda)">
        <title>A High-Quality Reference Genome for the Invasive Mosquitofish Gambusia affinis Using a Chicago Library.</title>
        <authorList>
            <person name="Hoffberg S.L."/>
            <person name="Troendle N.J."/>
            <person name="Glenn T.C."/>
            <person name="Mahmud O."/>
            <person name="Louha S."/>
            <person name="Chalopin D."/>
            <person name="Bennetzen J.L."/>
            <person name="Mauricio R."/>
        </authorList>
    </citation>
    <scope>NUCLEOTIDE SEQUENCE [LARGE SCALE GENOMIC DNA]</scope>
    <source>
        <strain evidence="14">NE01/NJP1002.9</strain>
        <tissue evidence="14">Muscle</tissue>
    </source>
</reference>
<dbReference type="GO" id="GO:0000978">
    <property type="term" value="F:RNA polymerase II cis-regulatory region sequence-specific DNA binding"/>
    <property type="evidence" value="ECO:0007669"/>
    <property type="project" value="TreeGrafter"/>
</dbReference>
<dbReference type="SMART" id="SM00353">
    <property type="entry name" value="HLH"/>
    <property type="match status" value="1"/>
</dbReference>
<evidence type="ECO:0000313" key="14">
    <source>
        <dbReference type="EMBL" id="PWA29093.1"/>
    </source>
</evidence>
<dbReference type="InterPro" id="IPR022032">
    <property type="entry name" value="Myf5"/>
</dbReference>
<dbReference type="Pfam" id="PF01586">
    <property type="entry name" value="Basic"/>
    <property type="match status" value="1"/>
</dbReference>
<keyword evidence="15" id="KW-1185">Reference proteome</keyword>
<dbReference type="SUPFAM" id="SSF47459">
    <property type="entry name" value="HLH, helix-loop-helix DNA-binding domain"/>
    <property type="match status" value="1"/>
</dbReference>
<evidence type="ECO:0000256" key="8">
    <source>
        <dbReference type="ARBA" id="ARBA00023159"/>
    </source>
</evidence>
<feature type="non-terminal residue" evidence="14">
    <location>
        <position position="273"/>
    </location>
</feature>
<name>A0A315W2Q5_GAMAF</name>
<dbReference type="PANTHER" id="PTHR11534:SF2">
    <property type="entry name" value="MYOBLAST DETERMINATION PROTEIN 1"/>
    <property type="match status" value="1"/>
</dbReference>
<dbReference type="Pfam" id="PF12232">
    <property type="entry name" value="Myf5"/>
    <property type="match status" value="1"/>
</dbReference>
<evidence type="ECO:0000256" key="4">
    <source>
        <dbReference type="ARBA" id="ARBA00022541"/>
    </source>
</evidence>
<dbReference type="STRING" id="33528.ENSGAFP00000021557"/>
<dbReference type="InterPro" id="IPR011598">
    <property type="entry name" value="bHLH_dom"/>
</dbReference>
<feature type="region of interest" description="Disordered" evidence="12">
    <location>
        <begin position="193"/>
        <end position="215"/>
    </location>
</feature>
<dbReference type="PANTHER" id="PTHR11534">
    <property type="entry name" value="MYOGENIC FACTOR"/>
    <property type="match status" value="1"/>
</dbReference>
<evidence type="ECO:0000256" key="2">
    <source>
        <dbReference type="ARBA" id="ARBA00011571"/>
    </source>
</evidence>
<dbReference type="GO" id="GO:0005634">
    <property type="term" value="C:nucleus"/>
    <property type="evidence" value="ECO:0007669"/>
    <property type="project" value="UniProtKB-SubCell"/>
</dbReference>
<evidence type="ECO:0000256" key="6">
    <source>
        <dbReference type="ARBA" id="ARBA00023015"/>
    </source>
</evidence>
<gene>
    <name evidence="14" type="ORF">CCH79_00006316</name>
</gene>
<evidence type="ECO:0000256" key="5">
    <source>
        <dbReference type="ARBA" id="ARBA00022782"/>
    </source>
</evidence>
<dbReference type="GO" id="GO:0048743">
    <property type="term" value="P:positive regulation of skeletal muscle fiber development"/>
    <property type="evidence" value="ECO:0007669"/>
    <property type="project" value="TreeGrafter"/>
</dbReference>
<dbReference type="InterPro" id="IPR002546">
    <property type="entry name" value="MyoD_N"/>
</dbReference>
<dbReference type="CDD" id="cd18936">
    <property type="entry name" value="bHLH_TS_MYOD1_Myf3"/>
    <property type="match status" value="1"/>
</dbReference>
<feature type="domain" description="BHLH" evidence="13">
    <location>
        <begin position="90"/>
        <end position="141"/>
    </location>
</feature>
<keyword evidence="9" id="KW-0804">Transcription</keyword>
<dbReference type="PROSITE" id="PS50888">
    <property type="entry name" value="BHLH"/>
    <property type="match status" value="1"/>
</dbReference>
<dbReference type="InterPro" id="IPR039704">
    <property type="entry name" value="Myogenic_factor"/>
</dbReference>
<dbReference type="InterPro" id="IPR036638">
    <property type="entry name" value="HLH_DNA-bd_sf"/>
</dbReference>
<dbReference type="Gene3D" id="4.10.280.10">
    <property type="entry name" value="Helix-loop-helix DNA-binding domain"/>
    <property type="match status" value="1"/>
</dbReference>
<dbReference type="Proteomes" id="UP000250572">
    <property type="component" value="Unassembled WGS sequence"/>
</dbReference>
<dbReference type="EMBL" id="NHOQ01000682">
    <property type="protein sequence ID" value="PWA29093.1"/>
    <property type="molecule type" value="Genomic_DNA"/>
</dbReference>
<comment type="subunit">
    <text evidence="2 11">Efficient DNA binding requires dimerization with another bHLH protein.</text>
</comment>
<comment type="caution">
    <text evidence="14">The sequence shown here is derived from an EMBL/GenBank/DDBJ whole genome shotgun (WGS) entry which is preliminary data.</text>
</comment>
<dbReference type="OMA" id="TMDFISP"/>